<dbReference type="SMART" id="SM00354">
    <property type="entry name" value="HTH_LACI"/>
    <property type="match status" value="1"/>
</dbReference>
<dbReference type="InterPro" id="IPR046335">
    <property type="entry name" value="LacI/GalR-like_sensor"/>
</dbReference>
<dbReference type="PROSITE" id="PS50943">
    <property type="entry name" value="HTH_CROC1"/>
    <property type="match status" value="1"/>
</dbReference>
<dbReference type="RefSeq" id="WP_154308736.1">
    <property type="nucleotide sequence ID" value="NZ_WKKI01000030.1"/>
</dbReference>
<keyword evidence="7" id="KW-1185">Reference proteome</keyword>
<evidence type="ECO:0000259" key="4">
    <source>
        <dbReference type="PROSITE" id="PS50932"/>
    </source>
</evidence>
<dbReference type="PROSITE" id="PS50932">
    <property type="entry name" value="HTH_LACI_2"/>
    <property type="match status" value="1"/>
</dbReference>
<protein>
    <submittedName>
        <fullName evidence="6">Substrate-binding domain-containing protein</fullName>
    </submittedName>
</protein>
<evidence type="ECO:0000256" key="1">
    <source>
        <dbReference type="ARBA" id="ARBA00023015"/>
    </source>
</evidence>
<dbReference type="InterPro" id="IPR001387">
    <property type="entry name" value="Cro/C1-type_HTH"/>
</dbReference>
<reference evidence="6 7" key="1">
    <citation type="submission" date="2019-11" db="EMBL/GenBank/DDBJ databases">
        <title>Bacillus lacus genome.</title>
        <authorList>
            <person name="Allen C.J."/>
            <person name="Newman J.D."/>
        </authorList>
    </citation>
    <scope>NUCLEOTIDE SEQUENCE [LARGE SCALE GENOMIC DNA]</scope>
    <source>
        <strain evidence="6 7">KCTC 33946</strain>
    </source>
</reference>
<dbReference type="Gene3D" id="3.40.50.2300">
    <property type="match status" value="2"/>
</dbReference>
<dbReference type="SUPFAM" id="SSF47413">
    <property type="entry name" value="lambda repressor-like DNA-binding domains"/>
    <property type="match status" value="1"/>
</dbReference>
<keyword evidence="1" id="KW-0805">Transcription regulation</keyword>
<dbReference type="CDD" id="cd06267">
    <property type="entry name" value="PBP1_LacI_sugar_binding-like"/>
    <property type="match status" value="1"/>
</dbReference>
<feature type="domain" description="HTH cro/C1-type" evidence="5">
    <location>
        <begin position="2"/>
        <end position="47"/>
    </location>
</feature>
<dbReference type="InterPro" id="IPR000843">
    <property type="entry name" value="HTH_LacI"/>
</dbReference>
<dbReference type="Pfam" id="PF13377">
    <property type="entry name" value="Peripla_BP_3"/>
    <property type="match status" value="1"/>
</dbReference>
<evidence type="ECO:0000256" key="2">
    <source>
        <dbReference type="ARBA" id="ARBA00023125"/>
    </source>
</evidence>
<dbReference type="Pfam" id="PF00356">
    <property type="entry name" value="LacI"/>
    <property type="match status" value="1"/>
</dbReference>
<dbReference type="CDD" id="cd01392">
    <property type="entry name" value="HTH_LacI"/>
    <property type="match status" value="1"/>
</dbReference>
<dbReference type="PANTHER" id="PTHR30146:SF109">
    <property type="entry name" value="HTH-TYPE TRANSCRIPTIONAL REGULATOR GALS"/>
    <property type="match status" value="1"/>
</dbReference>
<dbReference type="Gene3D" id="1.10.260.40">
    <property type="entry name" value="lambda repressor-like DNA-binding domains"/>
    <property type="match status" value="1"/>
</dbReference>
<dbReference type="SUPFAM" id="SSF53822">
    <property type="entry name" value="Periplasmic binding protein-like I"/>
    <property type="match status" value="1"/>
</dbReference>
<dbReference type="EMBL" id="WKKI01000030">
    <property type="protein sequence ID" value="MRX73270.1"/>
    <property type="molecule type" value="Genomic_DNA"/>
</dbReference>
<sequence>MKLTIREIAKMAGVSPATVSKIMNNYAGISNETKQKVMNIIETTGYQPTFSAKSLATKKSNLIGLIYAGKINVELNHPFFNEVINSFKKTVGSHGYDILIFSNEKFNKERGDDYLPRSRHYQVDGCLLIAGEEIESAVYELDQSDIPCVGVDIELKGQKSSFVLTDNHKVSSNVVEHLYLNSVRDIGYIGGMKDSIISKLRTEGFIKTMNQFGLSVKEDWMAFGDFHEGSGYEAMKKILAKKPYPRAVFAASDMMALGAMSAIREHGLRVPEDIALIGCDDIEACRYSDPKLTTVKQDKEKLGKLAAYMLMDIINGDHESKSVLVDPELIVRESCGVHNIKKLRA</sequence>
<dbReference type="PANTHER" id="PTHR30146">
    <property type="entry name" value="LACI-RELATED TRANSCRIPTIONAL REPRESSOR"/>
    <property type="match status" value="1"/>
</dbReference>
<dbReference type="PROSITE" id="PS00356">
    <property type="entry name" value="HTH_LACI_1"/>
    <property type="match status" value="1"/>
</dbReference>
<keyword evidence="3" id="KW-0804">Transcription</keyword>
<dbReference type="AlphaFoldDB" id="A0A7X2J0T8"/>
<dbReference type="PRINTS" id="PR00036">
    <property type="entry name" value="HTHLACI"/>
</dbReference>
<gene>
    <name evidence="6" type="ORF">GJU40_14070</name>
</gene>
<evidence type="ECO:0000259" key="5">
    <source>
        <dbReference type="PROSITE" id="PS50943"/>
    </source>
</evidence>
<evidence type="ECO:0000313" key="6">
    <source>
        <dbReference type="EMBL" id="MRX73270.1"/>
    </source>
</evidence>
<comment type="caution">
    <text evidence="6">The sequence shown here is derived from an EMBL/GenBank/DDBJ whole genome shotgun (WGS) entry which is preliminary data.</text>
</comment>
<evidence type="ECO:0000313" key="7">
    <source>
        <dbReference type="Proteomes" id="UP000448867"/>
    </source>
</evidence>
<keyword evidence="2" id="KW-0238">DNA-binding</keyword>
<feature type="domain" description="HTH lacI-type" evidence="4">
    <location>
        <begin position="3"/>
        <end position="57"/>
    </location>
</feature>
<proteinExistence type="predicted"/>
<dbReference type="InterPro" id="IPR028082">
    <property type="entry name" value="Peripla_BP_I"/>
</dbReference>
<dbReference type="GO" id="GO:0003700">
    <property type="term" value="F:DNA-binding transcription factor activity"/>
    <property type="evidence" value="ECO:0007669"/>
    <property type="project" value="TreeGrafter"/>
</dbReference>
<dbReference type="OrthoDB" id="9775106at2"/>
<dbReference type="GO" id="GO:0000976">
    <property type="term" value="F:transcription cis-regulatory region binding"/>
    <property type="evidence" value="ECO:0007669"/>
    <property type="project" value="TreeGrafter"/>
</dbReference>
<accession>A0A7X2J0T8</accession>
<organism evidence="6 7">
    <name type="scientific">Metabacillus lacus</name>
    <dbReference type="NCBI Taxonomy" id="1983721"/>
    <lineage>
        <taxon>Bacteria</taxon>
        <taxon>Bacillati</taxon>
        <taxon>Bacillota</taxon>
        <taxon>Bacilli</taxon>
        <taxon>Bacillales</taxon>
        <taxon>Bacillaceae</taxon>
        <taxon>Metabacillus</taxon>
    </lineage>
</organism>
<evidence type="ECO:0000256" key="3">
    <source>
        <dbReference type="ARBA" id="ARBA00023163"/>
    </source>
</evidence>
<name>A0A7X2J0T8_9BACI</name>
<dbReference type="Proteomes" id="UP000448867">
    <property type="component" value="Unassembled WGS sequence"/>
</dbReference>
<dbReference type="InterPro" id="IPR010982">
    <property type="entry name" value="Lambda_DNA-bd_dom_sf"/>
</dbReference>